<dbReference type="Proteomes" id="UP000265768">
    <property type="component" value="Unassembled WGS sequence"/>
</dbReference>
<feature type="signal peptide" evidence="2">
    <location>
        <begin position="1"/>
        <end position="19"/>
    </location>
</feature>
<dbReference type="EMBL" id="QZEY01000002">
    <property type="protein sequence ID" value="RJL34462.1"/>
    <property type="molecule type" value="Genomic_DNA"/>
</dbReference>
<evidence type="ECO:0000313" key="4">
    <source>
        <dbReference type="Proteomes" id="UP000265768"/>
    </source>
</evidence>
<evidence type="ECO:0008006" key="5">
    <source>
        <dbReference type="Google" id="ProtNLM"/>
    </source>
</evidence>
<evidence type="ECO:0000313" key="3">
    <source>
        <dbReference type="EMBL" id="RJL34462.1"/>
    </source>
</evidence>
<evidence type="ECO:0000256" key="2">
    <source>
        <dbReference type="SAM" id="SignalP"/>
    </source>
</evidence>
<feature type="region of interest" description="Disordered" evidence="1">
    <location>
        <begin position="218"/>
        <end position="245"/>
    </location>
</feature>
<dbReference type="InterPro" id="IPR036182">
    <property type="entry name" value="PCuAC_sf"/>
</dbReference>
<feature type="compositionally biased region" description="Low complexity" evidence="1">
    <location>
        <begin position="70"/>
        <end position="86"/>
    </location>
</feature>
<dbReference type="InterPro" id="IPR007410">
    <property type="entry name" value="LpqE-like"/>
</dbReference>
<feature type="region of interest" description="Disordered" evidence="1">
    <location>
        <begin position="56"/>
        <end position="124"/>
    </location>
</feature>
<comment type="caution">
    <text evidence="3">The sequence shown here is derived from an EMBL/GenBank/DDBJ whole genome shotgun (WGS) entry which is preliminary data.</text>
</comment>
<keyword evidence="2" id="KW-0732">Signal</keyword>
<reference evidence="3 4" key="1">
    <citation type="submission" date="2018-09" db="EMBL/GenBank/DDBJ databases">
        <title>YIM 75507 draft genome.</title>
        <authorList>
            <person name="Tang S."/>
            <person name="Feng Y."/>
        </authorList>
    </citation>
    <scope>NUCLEOTIDE SEQUENCE [LARGE SCALE GENOMIC DNA]</scope>
    <source>
        <strain evidence="3 4">YIM 75507</strain>
    </source>
</reference>
<proteinExistence type="predicted"/>
<organism evidence="3 4">
    <name type="scientific">Bailinhaonella thermotolerans</name>
    <dbReference type="NCBI Taxonomy" id="1070861"/>
    <lineage>
        <taxon>Bacteria</taxon>
        <taxon>Bacillati</taxon>
        <taxon>Actinomycetota</taxon>
        <taxon>Actinomycetes</taxon>
        <taxon>Streptosporangiales</taxon>
        <taxon>Streptosporangiaceae</taxon>
        <taxon>Bailinhaonella</taxon>
    </lineage>
</organism>
<dbReference type="Gene3D" id="2.60.40.1890">
    <property type="entry name" value="PCu(A)C copper chaperone"/>
    <property type="match status" value="1"/>
</dbReference>
<gene>
    <name evidence="3" type="ORF">D5H75_08550</name>
</gene>
<feature type="compositionally biased region" description="Pro residues" evidence="1">
    <location>
        <begin position="223"/>
        <end position="245"/>
    </location>
</feature>
<keyword evidence="4" id="KW-1185">Reference proteome</keyword>
<feature type="chain" id="PRO_5039113515" description="Copper chaperone PCu(A)C" evidence="2">
    <location>
        <begin position="20"/>
        <end position="245"/>
    </location>
</feature>
<sequence>MLPGWLCALAVAISACQLASQTEPDRVPRNEGANASVGAMAVQNMFVLLSAEDSTGAATTIPSPGPPVATTPGPTTGPETTVTPAHTPGPTPAGSPTSAPSRVPGATPPPAEDPRATPSPDVSPLRSPLLVHFALINSGDRPDRLVELTAPGGEATLHLPGSAVDVPPRSHVGGPVPLAVLTPRGELESGDSIRMRLRFRDAGVVELNVPVKARGGWYATLPQSPPASPSGPVTHPPSAPTPTPS</sequence>
<protein>
    <recommendedName>
        <fullName evidence="5">Copper chaperone PCu(A)C</fullName>
    </recommendedName>
</protein>
<dbReference type="SUPFAM" id="SSF110087">
    <property type="entry name" value="DR1885-like metal-binding protein"/>
    <property type="match status" value="1"/>
</dbReference>
<evidence type="ECO:0000256" key="1">
    <source>
        <dbReference type="SAM" id="MobiDB-lite"/>
    </source>
</evidence>
<accession>A0A3A4BI29</accession>
<dbReference type="AlphaFoldDB" id="A0A3A4BI29"/>
<dbReference type="Pfam" id="PF04314">
    <property type="entry name" value="PCuAC"/>
    <property type="match status" value="1"/>
</dbReference>
<name>A0A3A4BI29_9ACTN</name>